<accession>A0A2M7BC13</accession>
<sequence length="67" mass="7679">MTMSSRENPYFNLMDPAILSLAGIGAPEKWSPEQIELLKKLYGEMEHHNISDSKKKNQVAVNFICKR</sequence>
<evidence type="ECO:0000313" key="1">
    <source>
        <dbReference type="EMBL" id="PIV00641.1"/>
    </source>
</evidence>
<proteinExistence type="predicted"/>
<comment type="caution">
    <text evidence="1">The sequence shown here is derived from an EMBL/GenBank/DDBJ whole genome shotgun (WGS) entry which is preliminary data.</text>
</comment>
<organism evidence="1 2">
    <name type="scientific">Candidatus Shapirobacteria bacterium CG03_land_8_20_14_0_80_39_12</name>
    <dbReference type="NCBI Taxonomy" id="1974879"/>
    <lineage>
        <taxon>Bacteria</taxon>
        <taxon>Candidatus Shapironibacteriota</taxon>
    </lineage>
</organism>
<reference evidence="2" key="1">
    <citation type="submission" date="2017-09" db="EMBL/GenBank/DDBJ databases">
        <title>Depth-based differentiation of microbial function through sediment-hosted aquifers and enrichment of novel symbionts in the deep terrestrial subsurface.</title>
        <authorList>
            <person name="Probst A.J."/>
            <person name="Ladd B."/>
            <person name="Jarett J.K."/>
            <person name="Geller-Mcgrath D.E."/>
            <person name="Sieber C.M.K."/>
            <person name="Emerson J.B."/>
            <person name="Anantharaman K."/>
            <person name="Thomas B.C."/>
            <person name="Malmstrom R."/>
            <person name="Stieglmeier M."/>
            <person name="Klingl A."/>
            <person name="Woyke T."/>
            <person name="Ryan C.M."/>
            <person name="Banfield J.F."/>
        </authorList>
    </citation>
    <scope>NUCLEOTIDE SEQUENCE [LARGE SCALE GENOMIC DNA]</scope>
</reference>
<gene>
    <name evidence="1" type="ORF">COS54_02605</name>
</gene>
<name>A0A2M7BC13_9BACT</name>
<dbReference type="EMBL" id="PEVC01000047">
    <property type="protein sequence ID" value="PIV00641.1"/>
    <property type="molecule type" value="Genomic_DNA"/>
</dbReference>
<dbReference type="Proteomes" id="UP000229631">
    <property type="component" value="Unassembled WGS sequence"/>
</dbReference>
<protein>
    <submittedName>
        <fullName evidence="1">Uncharacterized protein</fullName>
    </submittedName>
</protein>
<dbReference type="AlphaFoldDB" id="A0A2M7BC13"/>
<evidence type="ECO:0000313" key="2">
    <source>
        <dbReference type="Proteomes" id="UP000229631"/>
    </source>
</evidence>